<keyword evidence="13" id="KW-1185">Reference proteome</keyword>
<feature type="domain" description="DUF3645" evidence="10">
    <location>
        <begin position="2402"/>
        <end position="2434"/>
    </location>
</feature>
<feature type="domain" description="DUF6606" evidence="11">
    <location>
        <begin position="17"/>
        <end position="290"/>
    </location>
</feature>
<dbReference type="InterPro" id="IPR022105">
    <property type="entry name" value="DUF3645"/>
</dbReference>
<organism evidence="12 13">
    <name type="scientific">Westerdykella ornata</name>
    <dbReference type="NCBI Taxonomy" id="318751"/>
    <lineage>
        <taxon>Eukaryota</taxon>
        <taxon>Fungi</taxon>
        <taxon>Dikarya</taxon>
        <taxon>Ascomycota</taxon>
        <taxon>Pezizomycotina</taxon>
        <taxon>Dothideomycetes</taxon>
        <taxon>Pleosporomycetidae</taxon>
        <taxon>Pleosporales</taxon>
        <taxon>Sporormiaceae</taxon>
        <taxon>Westerdykella</taxon>
    </lineage>
</organism>
<feature type="coiled-coil region" evidence="7">
    <location>
        <begin position="575"/>
        <end position="610"/>
    </location>
</feature>
<feature type="compositionally biased region" description="Basic and acidic residues" evidence="8">
    <location>
        <begin position="2870"/>
        <end position="2886"/>
    </location>
</feature>
<dbReference type="EC" id="3.4.19.12" evidence="2"/>
<evidence type="ECO:0000259" key="10">
    <source>
        <dbReference type="Pfam" id="PF12359"/>
    </source>
</evidence>
<feature type="domain" description="DUF3638" evidence="9">
    <location>
        <begin position="2055"/>
        <end position="2277"/>
    </location>
</feature>
<reference evidence="12" key="1">
    <citation type="journal article" date="2020" name="Stud. Mycol.">
        <title>101 Dothideomycetes genomes: a test case for predicting lifestyles and emergence of pathogens.</title>
        <authorList>
            <person name="Haridas S."/>
            <person name="Albert R."/>
            <person name="Binder M."/>
            <person name="Bloem J."/>
            <person name="Labutti K."/>
            <person name="Salamov A."/>
            <person name="Andreopoulos B."/>
            <person name="Baker S."/>
            <person name="Barry K."/>
            <person name="Bills G."/>
            <person name="Bluhm B."/>
            <person name="Cannon C."/>
            <person name="Castanera R."/>
            <person name="Culley D."/>
            <person name="Daum C."/>
            <person name="Ezra D."/>
            <person name="Gonzalez J."/>
            <person name="Henrissat B."/>
            <person name="Kuo A."/>
            <person name="Liang C."/>
            <person name="Lipzen A."/>
            <person name="Lutzoni F."/>
            <person name="Magnuson J."/>
            <person name="Mondo S."/>
            <person name="Nolan M."/>
            <person name="Ohm R."/>
            <person name="Pangilinan J."/>
            <person name="Park H.-J."/>
            <person name="Ramirez L."/>
            <person name="Alfaro M."/>
            <person name="Sun H."/>
            <person name="Tritt A."/>
            <person name="Yoshinaga Y."/>
            <person name="Zwiers L.-H."/>
            <person name="Turgeon B."/>
            <person name="Goodwin S."/>
            <person name="Spatafora J."/>
            <person name="Crous P."/>
            <person name="Grigoriev I."/>
        </authorList>
    </citation>
    <scope>NUCLEOTIDE SEQUENCE</scope>
    <source>
        <strain evidence="12">CBS 379.55</strain>
    </source>
</reference>
<dbReference type="GO" id="GO:0004843">
    <property type="term" value="F:cysteine-type deubiquitinase activity"/>
    <property type="evidence" value="ECO:0007669"/>
    <property type="project" value="UniProtKB-EC"/>
</dbReference>
<dbReference type="InterPro" id="IPR051346">
    <property type="entry name" value="OTU_Deubiquitinase"/>
</dbReference>
<keyword evidence="4" id="KW-0833">Ubl conjugation pathway</keyword>
<keyword evidence="7" id="KW-0175">Coiled coil</keyword>
<evidence type="ECO:0000259" key="11">
    <source>
        <dbReference type="Pfam" id="PF20255"/>
    </source>
</evidence>
<gene>
    <name evidence="12" type="ORF">EI97DRAFT_47175</name>
</gene>
<dbReference type="OrthoDB" id="3182339at2759"/>
<evidence type="ECO:0000259" key="9">
    <source>
        <dbReference type="Pfam" id="PF12340"/>
    </source>
</evidence>
<dbReference type="InterPro" id="IPR022099">
    <property type="entry name" value="DUF3638"/>
</dbReference>
<evidence type="ECO:0000256" key="3">
    <source>
        <dbReference type="ARBA" id="ARBA00022670"/>
    </source>
</evidence>
<dbReference type="GO" id="GO:0006508">
    <property type="term" value="P:proteolysis"/>
    <property type="evidence" value="ECO:0007669"/>
    <property type="project" value="UniProtKB-KW"/>
</dbReference>
<dbReference type="Pfam" id="PF12359">
    <property type="entry name" value="DUF3645"/>
    <property type="match status" value="1"/>
</dbReference>
<keyword evidence="6" id="KW-0788">Thiol protease</keyword>
<dbReference type="Pfam" id="PF12340">
    <property type="entry name" value="DUF3638"/>
    <property type="match status" value="1"/>
</dbReference>
<name>A0A6A6JII4_WESOR</name>
<dbReference type="Pfam" id="PF20255">
    <property type="entry name" value="DUF6606"/>
    <property type="match status" value="1"/>
</dbReference>
<evidence type="ECO:0000256" key="2">
    <source>
        <dbReference type="ARBA" id="ARBA00012759"/>
    </source>
</evidence>
<dbReference type="PANTHER" id="PTHR13367:SF34">
    <property type="match status" value="1"/>
</dbReference>
<protein>
    <recommendedName>
        <fullName evidence="2">ubiquitinyl hydrolase 1</fullName>
        <ecNumber evidence="2">3.4.19.12</ecNumber>
    </recommendedName>
</protein>
<dbReference type="Proteomes" id="UP000800097">
    <property type="component" value="Unassembled WGS sequence"/>
</dbReference>
<evidence type="ECO:0000256" key="8">
    <source>
        <dbReference type="SAM" id="MobiDB-lite"/>
    </source>
</evidence>
<sequence length="3141" mass="355091">MAGRDGNTLSSKAVSYLIHHIVLPPGLPQADDSDPDLERCLLRTTISALQEFGNLCPSESLAQVEYVVSTINNLLATKGPHGFINEEQLTTSMQRLADGDGLGAVPLEIKAQNAALLLSRSNGGITFEAFELSPSNESVMATRGRLVRSFPAVAVEVDVSQFADKEFQRAIAHAISKMSFQHAEGFQPEVTKAGSRHEEERDTTHPGLVTIHLINIIRAVGIAIDPSRIWKNTRDEIMWCDSKLPWRRAPLWLLIRVVMHLCFVRNPVAGERGSDIYKKFMVFFLSKILDHARGHIKSLGGNIVFTISAKISQRLLKLTQSLGQMSETPKWLGRVHESMRLAHNGQERAWEDIRRGIQCSQHWKGATLSSLQPTADVDVGIPGLDHHIAVLKRRGRATERKVFQPSSKLVSFQPDQLPNSLRGGGPDCHVTLAAFEAWVEYQLTPWVNSVIGTTVDLLPLRRLVEEYYSIASRIYHNDPRSISIMYLTILELWVACDRLACHMHSLLNQYDPEIPVDQFQLFLLPLKTQLQRLAIIEDRLRARKALCLRNAPSVYRDFGKPHSFAVKYFDQSPSHQALKVRIENEAAERRQAKQKQLLEEQGRYQRLMEQHSNMACQTYNYLTEDGHQEVRHKDNCEKCRVAKEAQGIGIQIYEWPLPTDEHRAKATVFELAVPEAFSNWRDMSLFLLKDVLRCDYFNSSRPRCSYQLPSDGGLSKFLSNSYSVRRLVLLSQVKPHSVTHRRERHVQYLRESDVCLRNGLQYEYYDERTVTFAGRMHTTEAVSSSCMHILPGRSSALQAFLCRSPSMPNGLPPNQVIASQCACPSHMSLGEYKSFCSIPLGINIQYLNILAQLAMPTIDFGKVETQILIVQTIFQAGLPSEQGTVERQAHNILVDDAFGSSFISQLEKALLGIQENWDRWRALANFIQLTVRLLTFTGSAAIAARCSDLLAKGRKTCLLWLDAIASRREEIRDPKQRALLDSRAVEIALVAISSLDLELEQLRATLSVPEAAVTLLCCSITVQGKNPSASPEHVHLHASMLQCWRKLMYRALPIFQRLCCETDGLTDAVRASWPGFQPEGWTTVDAERTDWLVTKARGPGSSCKVVVHFNLLTGQLLVNGVPLSRLPDAYTSHPVYHRLLGKASIEVLPVSESAFVFQARHPYRGWNLLFGMEKSNLLVRICRDGHSFDLLPTALFEHIFPTVFARDFVHWYDQGKDEIEFRHIDDPWLSSTQPWCLRRSHKRSWRLSRGNELLVHSLSATAANLARILSPLESTEFIHVIANSSSKSVAVELPRLQLSFYFTTGKSCIFSRQYRGMIIDNNQTMNTLIGFTSRLLLKPENGSKDRVVLIPEGAIKYRATSGYTSVFIPPRTAKKVSAYHLDGILGRIIDNGTLRSKLALAYLHALTSYCLPDPFTGYTGAEAALSILKSGAVMSFETLTLDEIRLLESISKLTPRRRFYPQDKRVMQSISWDSQLAFLSQHSLFLPSVRTIVEKLSNARFLCPDQANLEPMDIQLCEEELLHRDLIRSSTFRIDGFGAESFTTAFDRPYAGRDAGQDNERGRRSFLAARMLLRPEAALHSRVPPSLSSKMWDTYLDNRTVDTLAGFVPPLDLSFDAKWLRNPSLWVKELWCKLHMSLSASPTLHNRFDIAMWLSTAAFAKEADMGLIQCLMAFYRIRSISDCALRIPDGPSCDLTKGCQPKQSTLKDQLSSAARTYESWHDDSYPRGPNESVKQYNQRRKTIFQSKQKQVIQSFATALEKQWPCGTPQTPDVASASTFLQVSKAMDKVQPWFRAWYENRQLSLYIKDVFKALAAQKVLPVMLPSWPPPKRPANTPSSREPERYVTINRMFARAKPPTLIEFCHRPDVQLQSQSSIETASPSGSAFSKLCADLGNRCKARFEKDYIVDLERSFRALNASTSPQNSYIGTSETYQVLESYRENCQSHLATVYQRMIDGLFDAVDATFAVPNIAFGCKAGESSTSNRLMYKYHMPRLSPQVLLQQLNHTHWASVPGDWRATVIKYGLAVTELQRAHRLQSLVNSPLDLAEELRNIGHENWDPAEFPDTLLLEVESGILVRKVQEEIAQHMRKPPNNGNAVMQLNMGEGKSSVIVPIVAAALADGKRLLRVLVAKPQFKQMRQMLVSKLGGLLGRQAYYLPFSRALHISQDEARSIRRLIEDCVINRGVLLLQPEQTLSFQLMGIECLLSGREETGRLLMETQHFLDTNSRDIVDESDENFSVKFELIYTMGTQTPIDFSPDRWGIIHRVLELVAHFAGDIKKQLPNSIEHIQGGRVRRFPFVRILKRDADELLLDMIAKEICKFGMVGLPIMHQPESVRMSVYRYIRAPQLTNDEILAVQEGPFWSQSTSNPLFLVRGLIAGGVLSFVLGTKRWRVNFGVDEGRCPPTKLAVPFRAKDSPTPRSEFSHPDVVIFLTSLSYYYSGLCDDDMFNTFTHLLKSDQASREYAEWARAIPDIPEAIRNLSGVNIKDRVQCTEHVFPALRYSTGVINYFLSHLVFPKELKEFPHKLSASGWDIGKVKPYPTTGFSGTNDSRHLLPLSVQHLDIPSQTHTNALVLSYLLQSENSVELLQPQTQAGMSSAEQLISKVNQIRPTTRVILDAGAQIVELTNQEVAEKWLHMSDPTTTEAVVYVNDNDDITVLERSGISEPLQTSPYLAKIDRCIIYLDDAHTRGIDLKLPREYRAAVTLGTKVTKDKLVQACMRMRKLGKGQSVVFLVPEEIQIKIFEQRGPSVAGPASISVSDVLCWAISETLDDLRTSMPLWAVQGRNFENHKDIFKDENWTKEEAQKFLEPEAQSLEARYRPQVQNGSQEDHLSGWDMNNENITRIVHRCKDFEAMGFRSATLQEEQERELSPEIEAERQLERPPRMEPHVHEIHRDVLRLVKEDHLGQNSGGILPAFRSLCKVTAVASLGDMHQFPVNLLVTADYARTVKRRSSLDKLDSFQRPVQWVLSVWDKTDSALLPILVILSPFEANGLIDVIRNSPRATLHLYSPRMNLGYQPLDALDLYTVGRPLIPGSLSRNLVMQLNLFAGQLYLRSYREYVELCNFLGLNWREAKDGQTVSADGFIMPPCGIWKLRTSPVQFLKTFITNVRRDCQSIEKTHVGRILEGMLLKEGDFATD</sequence>
<dbReference type="PANTHER" id="PTHR13367">
    <property type="entry name" value="UBIQUITIN THIOESTERASE"/>
    <property type="match status" value="1"/>
</dbReference>
<evidence type="ECO:0000256" key="1">
    <source>
        <dbReference type="ARBA" id="ARBA00000707"/>
    </source>
</evidence>
<dbReference type="EMBL" id="ML986494">
    <property type="protein sequence ID" value="KAF2276055.1"/>
    <property type="molecule type" value="Genomic_DNA"/>
</dbReference>
<accession>A0A6A6JII4</accession>
<comment type="catalytic activity">
    <reaction evidence="1">
        <text>Thiol-dependent hydrolysis of ester, thioester, amide, peptide and isopeptide bonds formed by the C-terminal Gly of ubiquitin (a 76-residue protein attached to proteins as an intracellular targeting signal).</text>
        <dbReference type="EC" id="3.4.19.12"/>
    </reaction>
</comment>
<dbReference type="GeneID" id="54555013"/>
<feature type="region of interest" description="Disordered" evidence="8">
    <location>
        <begin position="2864"/>
        <end position="2886"/>
    </location>
</feature>
<keyword evidence="5" id="KW-0378">Hydrolase</keyword>
<dbReference type="InterPro" id="IPR046541">
    <property type="entry name" value="DUF6606"/>
</dbReference>
<dbReference type="RefSeq" id="XP_033653594.1">
    <property type="nucleotide sequence ID" value="XM_033801838.1"/>
</dbReference>
<evidence type="ECO:0000256" key="4">
    <source>
        <dbReference type="ARBA" id="ARBA00022786"/>
    </source>
</evidence>
<evidence type="ECO:0000313" key="13">
    <source>
        <dbReference type="Proteomes" id="UP000800097"/>
    </source>
</evidence>
<keyword evidence="3" id="KW-0645">Protease</keyword>
<evidence type="ECO:0000256" key="7">
    <source>
        <dbReference type="SAM" id="Coils"/>
    </source>
</evidence>
<evidence type="ECO:0000256" key="5">
    <source>
        <dbReference type="ARBA" id="ARBA00022801"/>
    </source>
</evidence>
<evidence type="ECO:0000256" key="6">
    <source>
        <dbReference type="ARBA" id="ARBA00022807"/>
    </source>
</evidence>
<evidence type="ECO:0000313" key="12">
    <source>
        <dbReference type="EMBL" id="KAF2276055.1"/>
    </source>
</evidence>
<proteinExistence type="predicted"/>